<reference evidence="4 5" key="1">
    <citation type="journal article" date="2011" name="J. Gen. Appl. Microbiol.">
        <title>Draft genome sequencing of the enigmatic basidiomycete Mixia osmundae.</title>
        <authorList>
            <person name="Nishida H."/>
            <person name="Nagatsuka Y."/>
            <person name="Sugiyama J."/>
        </authorList>
    </citation>
    <scope>NUCLEOTIDE SEQUENCE [LARGE SCALE GENOMIC DNA]</scope>
    <source>
        <strain evidence="5">CBS 9802 / IAM 14324 / JCM 22182 / KY 12970</strain>
    </source>
</reference>
<dbReference type="InterPro" id="IPR014044">
    <property type="entry name" value="CAP_dom"/>
</dbReference>
<dbReference type="Gene3D" id="3.40.33.10">
    <property type="entry name" value="CAP"/>
    <property type="match status" value="1"/>
</dbReference>
<dbReference type="HOGENOM" id="CLU_1015943_0_0_1"/>
<dbReference type="InterPro" id="IPR001283">
    <property type="entry name" value="CRISP-related"/>
</dbReference>
<gene>
    <name evidence="4" type="primary">Mo04079</name>
    <name evidence="4" type="ORF">E5Q_04079</name>
</gene>
<dbReference type="SUPFAM" id="SSF55797">
    <property type="entry name" value="PR-1-like"/>
    <property type="match status" value="1"/>
</dbReference>
<feature type="compositionally biased region" description="Gly residues" evidence="1">
    <location>
        <begin position="80"/>
        <end position="89"/>
    </location>
</feature>
<dbReference type="PRINTS" id="PR00837">
    <property type="entry name" value="V5TPXLIKE"/>
</dbReference>
<feature type="compositionally biased region" description="Polar residues" evidence="1">
    <location>
        <begin position="93"/>
        <end position="119"/>
    </location>
</feature>
<feature type="domain" description="SCP" evidence="3">
    <location>
        <begin position="146"/>
        <end position="267"/>
    </location>
</feature>
<name>G7E3J1_MIXOS</name>
<accession>G7E3J1</accession>
<dbReference type="AlphaFoldDB" id="G7E3J1"/>
<dbReference type="Pfam" id="PF00188">
    <property type="entry name" value="CAP"/>
    <property type="match status" value="1"/>
</dbReference>
<feature type="chain" id="PRO_5009955709" description="SCP domain-containing protein" evidence="2">
    <location>
        <begin position="18"/>
        <end position="274"/>
    </location>
</feature>
<dbReference type="PANTHER" id="PTHR10334">
    <property type="entry name" value="CYSTEINE-RICH SECRETORY PROTEIN-RELATED"/>
    <property type="match status" value="1"/>
</dbReference>
<dbReference type="SMART" id="SM00198">
    <property type="entry name" value="SCP"/>
    <property type="match status" value="1"/>
</dbReference>
<reference evidence="4 5" key="2">
    <citation type="journal article" date="2012" name="Open Biol.">
        <title>Characteristics of nucleosomes and linker DNA regions on the genome of the basidiomycete Mixia osmundae revealed by mono- and dinucleosome mapping.</title>
        <authorList>
            <person name="Nishida H."/>
            <person name="Kondo S."/>
            <person name="Matsumoto T."/>
            <person name="Suzuki Y."/>
            <person name="Yoshikawa H."/>
            <person name="Taylor T.D."/>
            <person name="Sugiyama J."/>
        </authorList>
    </citation>
    <scope>NUCLEOTIDE SEQUENCE [LARGE SCALE GENOMIC DNA]</scope>
    <source>
        <strain evidence="5">CBS 9802 / IAM 14324 / JCM 22182 / KY 12970</strain>
    </source>
</reference>
<dbReference type="InterPro" id="IPR035940">
    <property type="entry name" value="CAP_sf"/>
</dbReference>
<organism evidence="4 5">
    <name type="scientific">Mixia osmundae (strain CBS 9802 / IAM 14324 / JCM 22182 / KY 12970)</name>
    <dbReference type="NCBI Taxonomy" id="764103"/>
    <lineage>
        <taxon>Eukaryota</taxon>
        <taxon>Fungi</taxon>
        <taxon>Dikarya</taxon>
        <taxon>Basidiomycota</taxon>
        <taxon>Pucciniomycotina</taxon>
        <taxon>Mixiomycetes</taxon>
        <taxon>Mixiales</taxon>
        <taxon>Mixiaceae</taxon>
        <taxon>Mixia</taxon>
    </lineage>
</organism>
<dbReference type="OrthoDB" id="337038at2759"/>
<dbReference type="RefSeq" id="XP_014567991.1">
    <property type="nucleotide sequence ID" value="XM_014712505.1"/>
</dbReference>
<evidence type="ECO:0000256" key="1">
    <source>
        <dbReference type="SAM" id="MobiDB-lite"/>
    </source>
</evidence>
<evidence type="ECO:0000259" key="3">
    <source>
        <dbReference type="SMART" id="SM00198"/>
    </source>
</evidence>
<evidence type="ECO:0000256" key="2">
    <source>
        <dbReference type="SAM" id="SignalP"/>
    </source>
</evidence>
<dbReference type="OMA" id="NSWANEA"/>
<evidence type="ECO:0000313" key="5">
    <source>
        <dbReference type="Proteomes" id="UP000009131"/>
    </source>
</evidence>
<dbReference type="eggNOG" id="KOG3017">
    <property type="taxonomic scope" value="Eukaryota"/>
</dbReference>
<comment type="caution">
    <text evidence="4">The sequence shown here is derived from an EMBL/GenBank/DDBJ whole genome shotgun (WGS) entry which is preliminary data.</text>
</comment>
<protein>
    <recommendedName>
        <fullName evidence="3">SCP domain-containing protein</fullName>
    </recommendedName>
</protein>
<feature type="region of interest" description="Disordered" evidence="1">
    <location>
        <begin position="80"/>
        <end position="144"/>
    </location>
</feature>
<evidence type="ECO:0000313" key="4">
    <source>
        <dbReference type="EMBL" id="GAA97401.1"/>
    </source>
</evidence>
<dbReference type="Proteomes" id="UP000009131">
    <property type="component" value="Unassembled WGS sequence"/>
</dbReference>
<keyword evidence="5" id="KW-1185">Reference proteome</keyword>
<feature type="compositionally biased region" description="Gly residues" evidence="1">
    <location>
        <begin position="124"/>
        <end position="142"/>
    </location>
</feature>
<dbReference type="InParanoid" id="G7E3J1"/>
<proteinExistence type="predicted"/>
<sequence>MRAVLCALACALPFALSRDLIRVLARNAQGFNPASLPQSGQGQTGNPLSSIWRKIEESFPRPSGSMPTFGSGFPNFGSGFPGFGSGMGMPGNTKPTGQSSSSEGGMPTLSSMMGSNGLSASPRGGSGGGSDGGGGGGSGGGNDAATVKQVSLQEHNDFRAKHEAGPLTWDQNLADACASWITSCSYSHSPQAEAGQYGENIAWGQGFQTLPLMNLWEREGAPPGVLNHYTAMVWKATTTLGCAQQVCPDSYNYLCCHYGPQAGNIEGQEAQNVS</sequence>
<keyword evidence="2" id="KW-0732">Signal</keyword>
<feature type="signal peptide" evidence="2">
    <location>
        <begin position="1"/>
        <end position="17"/>
    </location>
</feature>
<dbReference type="EMBL" id="BABT02000119">
    <property type="protein sequence ID" value="GAA97401.1"/>
    <property type="molecule type" value="Genomic_DNA"/>
</dbReference>